<dbReference type="AlphaFoldDB" id="A0ABD2NS41"/>
<evidence type="ECO:0000313" key="2">
    <source>
        <dbReference type="Proteomes" id="UP001516400"/>
    </source>
</evidence>
<comment type="caution">
    <text evidence="1">The sequence shown here is derived from an EMBL/GenBank/DDBJ whole genome shotgun (WGS) entry which is preliminary data.</text>
</comment>
<evidence type="ECO:0008006" key="3">
    <source>
        <dbReference type="Google" id="ProtNLM"/>
    </source>
</evidence>
<reference evidence="1 2" key="1">
    <citation type="journal article" date="2021" name="BMC Biol.">
        <title>Horizontally acquired antibacterial genes associated with adaptive radiation of ladybird beetles.</title>
        <authorList>
            <person name="Li H.S."/>
            <person name="Tang X.F."/>
            <person name="Huang Y.H."/>
            <person name="Xu Z.Y."/>
            <person name="Chen M.L."/>
            <person name="Du X.Y."/>
            <person name="Qiu B.Y."/>
            <person name="Chen P.T."/>
            <person name="Zhang W."/>
            <person name="Slipinski A."/>
            <person name="Escalona H.E."/>
            <person name="Waterhouse R.M."/>
            <person name="Zwick A."/>
            <person name="Pang H."/>
        </authorList>
    </citation>
    <scope>NUCLEOTIDE SEQUENCE [LARGE SCALE GENOMIC DNA]</scope>
    <source>
        <strain evidence="1">SYSU2018</strain>
    </source>
</reference>
<keyword evidence="2" id="KW-1185">Reference proteome</keyword>
<protein>
    <recommendedName>
        <fullName evidence="3">Reverse transcriptase</fullName>
    </recommendedName>
</protein>
<dbReference type="Proteomes" id="UP001516400">
    <property type="component" value="Unassembled WGS sequence"/>
</dbReference>
<gene>
    <name evidence="1" type="ORF">HHI36_004697</name>
</gene>
<sequence>KGLNELERWTSETGFRFSEEKNKFMIFSKPRTTANNTTLTSNNRPLQREENIRFLGIIFNSHMKWDEQINKIISPSQKRLNLLKYLPAKYGESTTGASVMTMQTKDCRTDLKQYKTQQ</sequence>
<proteinExistence type="predicted"/>
<dbReference type="EMBL" id="JABFTP020000144">
    <property type="protein sequence ID" value="KAL3281490.1"/>
    <property type="molecule type" value="Genomic_DNA"/>
</dbReference>
<name>A0ABD2NS41_9CUCU</name>
<evidence type="ECO:0000313" key="1">
    <source>
        <dbReference type="EMBL" id="KAL3281490.1"/>
    </source>
</evidence>
<accession>A0ABD2NS41</accession>
<feature type="non-terminal residue" evidence="1">
    <location>
        <position position="1"/>
    </location>
</feature>
<organism evidence="1 2">
    <name type="scientific">Cryptolaemus montrouzieri</name>
    <dbReference type="NCBI Taxonomy" id="559131"/>
    <lineage>
        <taxon>Eukaryota</taxon>
        <taxon>Metazoa</taxon>
        <taxon>Ecdysozoa</taxon>
        <taxon>Arthropoda</taxon>
        <taxon>Hexapoda</taxon>
        <taxon>Insecta</taxon>
        <taxon>Pterygota</taxon>
        <taxon>Neoptera</taxon>
        <taxon>Endopterygota</taxon>
        <taxon>Coleoptera</taxon>
        <taxon>Polyphaga</taxon>
        <taxon>Cucujiformia</taxon>
        <taxon>Coccinelloidea</taxon>
        <taxon>Coccinellidae</taxon>
        <taxon>Scymninae</taxon>
        <taxon>Scymnini</taxon>
        <taxon>Cryptolaemus</taxon>
    </lineage>
</organism>